<evidence type="ECO:0000256" key="2">
    <source>
        <dbReference type="ARBA" id="ARBA00009050"/>
    </source>
</evidence>
<dbReference type="GO" id="GO:0003700">
    <property type="term" value="F:DNA-binding transcription factor activity"/>
    <property type="evidence" value="ECO:0007669"/>
    <property type="project" value="InterPro"/>
</dbReference>
<keyword evidence="3" id="KW-0805">Transcription regulation</keyword>
<dbReference type="GO" id="GO:0005634">
    <property type="term" value="C:nucleus"/>
    <property type="evidence" value="ECO:0007669"/>
    <property type="project" value="UniProtKB-SubCell"/>
</dbReference>
<dbReference type="EMBL" id="CACVKT020007176">
    <property type="protein sequence ID" value="CAC5406161.1"/>
    <property type="molecule type" value="Genomic_DNA"/>
</dbReference>
<evidence type="ECO:0000256" key="6">
    <source>
        <dbReference type="ARBA" id="ARBA00023163"/>
    </source>
</evidence>
<feature type="compositionally biased region" description="Basic and acidic residues" evidence="8">
    <location>
        <begin position="92"/>
        <end position="105"/>
    </location>
</feature>
<dbReference type="PANTHER" id="PTHR21051">
    <property type="entry name" value="CAMP-RESPONSIVE ELEMENT-BINDING PROTEIN-LIKE 2"/>
    <property type="match status" value="1"/>
</dbReference>
<feature type="region of interest" description="Disordered" evidence="8">
    <location>
        <begin position="232"/>
        <end position="274"/>
    </location>
</feature>
<name>A0A6J8DEU6_MYTCO</name>
<feature type="region of interest" description="Disordered" evidence="8">
    <location>
        <begin position="72"/>
        <end position="105"/>
    </location>
</feature>
<protein>
    <recommendedName>
        <fullName evidence="11">BZIP domain-containing protein</fullName>
    </recommendedName>
</protein>
<keyword evidence="5" id="KW-0010">Activator</keyword>
<dbReference type="AlphaFoldDB" id="A0A6J8DEU6"/>
<keyword evidence="4" id="KW-0238">DNA-binding</keyword>
<dbReference type="SUPFAM" id="SSF57959">
    <property type="entry name" value="Leucine zipper domain"/>
    <property type="match status" value="1"/>
</dbReference>
<feature type="region of interest" description="Disordered" evidence="8">
    <location>
        <begin position="603"/>
        <end position="633"/>
    </location>
</feature>
<evidence type="ECO:0008006" key="11">
    <source>
        <dbReference type="Google" id="ProtNLM"/>
    </source>
</evidence>
<evidence type="ECO:0000256" key="7">
    <source>
        <dbReference type="ARBA" id="ARBA00023242"/>
    </source>
</evidence>
<comment type="subcellular location">
    <subcellularLocation>
        <location evidence="1">Nucleus</location>
    </subcellularLocation>
</comment>
<sequence length="633" mass="72144">MWENFQGVFIHEANQDDGQCHHSKTMKNLWRQKEYVMTKTIEMKKRNTKKEIQIIHKIVEDKSDKTVTEDLVSSKIKGKRPGRPSSNISPKQRQERSRQSARECRSRKNLRYQYLEQLVNVKEKSVYKLRRELEMHRKWCEEIDNGVISEDLMKGLSLDQHNSFKLETADQSNIPLPIQRSISLPITSNYQTKNLDLTSAQDITKSTKDSTLYKLLTERISFTQSHSSADTVNEFHSNRTQSLSSEDTSNVCHSFSTQPLSSDDTSSVRHSFSTQPLSSEDTSIVCHQFTTRSDYGLDSYNMLHQHNETRYTGDISNVYTQQQSGSKSGKLSSKCAPTENQQAASLRSFTKFDTKSPEQVATTSNYKLDMHEQPSCISDFDDISFSSKGNNTNIARLNTNQSSDVCNIPKTHYDINILSEASNVDVTSSEMELVDWIFKNQSNLSSDRALIESARQFGDTRMVDILNEDQTDIVDISPAQFDMLFSIDNNIDTSNSLNVTFAQTFQGNIKISDIQAPSTVASPSDIALPSRTLHYKNTLPSMLNFPAFSSTPFHRSTIADFCQTPSSIRDTFVSQSHHSSGPFNPAKIPVTEFKSNDSSILHDVNPQFNQSRTNEDLKKLRRQNEWEKMRREE</sequence>
<dbReference type="CDD" id="cd14709">
    <property type="entry name" value="bZIP_CREBL2"/>
    <property type="match status" value="1"/>
</dbReference>
<evidence type="ECO:0000313" key="9">
    <source>
        <dbReference type="EMBL" id="CAC5406161.1"/>
    </source>
</evidence>
<evidence type="ECO:0000256" key="3">
    <source>
        <dbReference type="ARBA" id="ARBA00023015"/>
    </source>
</evidence>
<keyword evidence="6" id="KW-0804">Transcription</keyword>
<keyword evidence="7" id="KW-0539">Nucleus</keyword>
<dbReference type="GO" id="GO:0003677">
    <property type="term" value="F:DNA binding"/>
    <property type="evidence" value="ECO:0007669"/>
    <property type="project" value="UniProtKB-KW"/>
</dbReference>
<proteinExistence type="inferred from homology"/>
<evidence type="ECO:0000313" key="10">
    <source>
        <dbReference type="Proteomes" id="UP000507470"/>
    </source>
</evidence>
<evidence type="ECO:0000256" key="1">
    <source>
        <dbReference type="ARBA" id="ARBA00004123"/>
    </source>
</evidence>
<dbReference type="InterPro" id="IPR039250">
    <property type="entry name" value="CREBL2/REPTOR-BP"/>
</dbReference>
<dbReference type="InterPro" id="IPR046347">
    <property type="entry name" value="bZIP_sf"/>
</dbReference>
<accession>A0A6J8DEU6</accession>
<comment type="similarity">
    <text evidence="2">Belongs to the bZIP family. ATF subfamily.</text>
</comment>
<dbReference type="Proteomes" id="UP000507470">
    <property type="component" value="Unassembled WGS sequence"/>
</dbReference>
<reference evidence="9 10" key="1">
    <citation type="submission" date="2020-06" db="EMBL/GenBank/DDBJ databases">
        <authorList>
            <person name="Li R."/>
            <person name="Bekaert M."/>
        </authorList>
    </citation>
    <scope>NUCLEOTIDE SEQUENCE [LARGE SCALE GENOMIC DNA]</scope>
    <source>
        <strain evidence="10">wild</strain>
    </source>
</reference>
<dbReference type="OrthoDB" id="6178256at2759"/>
<evidence type="ECO:0000256" key="8">
    <source>
        <dbReference type="SAM" id="MobiDB-lite"/>
    </source>
</evidence>
<evidence type="ECO:0000256" key="4">
    <source>
        <dbReference type="ARBA" id="ARBA00023125"/>
    </source>
</evidence>
<feature type="compositionally biased region" description="Basic and acidic residues" evidence="8">
    <location>
        <begin position="613"/>
        <end position="633"/>
    </location>
</feature>
<gene>
    <name evidence="9" type="ORF">MCOR_39764</name>
</gene>
<evidence type="ECO:0000256" key="5">
    <source>
        <dbReference type="ARBA" id="ARBA00023159"/>
    </source>
</evidence>
<organism evidence="9 10">
    <name type="scientific">Mytilus coruscus</name>
    <name type="common">Sea mussel</name>
    <dbReference type="NCBI Taxonomy" id="42192"/>
    <lineage>
        <taxon>Eukaryota</taxon>
        <taxon>Metazoa</taxon>
        <taxon>Spiralia</taxon>
        <taxon>Lophotrochozoa</taxon>
        <taxon>Mollusca</taxon>
        <taxon>Bivalvia</taxon>
        <taxon>Autobranchia</taxon>
        <taxon>Pteriomorphia</taxon>
        <taxon>Mytilida</taxon>
        <taxon>Mytiloidea</taxon>
        <taxon>Mytilidae</taxon>
        <taxon>Mytilinae</taxon>
        <taxon>Mytilus</taxon>
    </lineage>
</organism>
<dbReference type="PANTHER" id="PTHR21051:SF4">
    <property type="entry name" value="CAMP-RESPONSIVE ELEMENT-BINDING PROTEIN-LIKE 2"/>
    <property type="match status" value="1"/>
</dbReference>
<keyword evidence="10" id="KW-1185">Reference proteome</keyword>